<organism evidence="3 4">
    <name type="scientific">Paracoccus aminophilus JCM 7686</name>
    <dbReference type="NCBI Taxonomy" id="1367847"/>
    <lineage>
        <taxon>Bacteria</taxon>
        <taxon>Pseudomonadati</taxon>
        <taxon>Pseudomonadota</taxon>
        <taxon>Alphaproteobacteria</taxon>
        <taxon>Rhodobacterales</taxon>
        <taxon>Paracoccaceae</taxon>
        <taxon>Paracoccus</taxon>
    </lineage>
</organism>
<dbReference type="Pfam" id="PF13609">
    <property type="entry name" value="Porin_4"/>
    <property type="match status" value="1"/>
</dbReference>
<name>S5XYQ2_PARAH</name>
<dbReference type="SUPFAM" id="SSF56935">
    <property type="entry name" value="Porins"/>
    <property type="match status" value="1"/>
</dbReference>
<dbReference type="InterPro" id="IPR033900">
    <property type="entry name" value="Gram_neg_porin_domain"/>
</dbReference>
<dbReference type="HOGENOM" id="CLU_775780_0_0_5"/>
<dbReference type="PATRIC" id="fig|1367847.3.peg.3439"/>
<dbReference type="InterPro" id="IPR023614">
    <property type="entry name" value="Porin_dom_sf"/>
</dbReference>
<keyword evidence="4" id="KW-1185">Reference proteome</keyword>
<dbReference type="Gene3D" id="2.40.160.10">
    <property type="entry name" value="Porin"/>
    <property type="match status" value="1"/>
</dbReference>
<proteinExistence type="predicted"/>
<feature type="signal peptide" evidence="1">
    <location>
        <begin position="1"/>
        <end position="31"/>
    </location>
</feature>
<evidence type="ECO:0000313" key="4">
    <source>
        <dbReference type="Proteomes" id="UP000015480"/>
    </source>
</evidence>
<evidence type="ECO:0000259" key="2">
    <source>
        <dbReference type="Pfam" id="PF13609"/>
    </source>
</evidence>
<dbReference type="AlphaFoldDB" id="S5XYQ2"/>
<feature type="chain" id="PRO_5004544699" evidence="1">
    <location>
        <begin position="32"/>
        <end position="357"/>
    </location>
</feature>
<sequence>MGHMREIRGKTMKKVLFATSALVLSAGFASAEVAVSGDGRMGMIYDGNDVQFASRARVLFTLTGESDAGLSFGAKFRVDQENYKADPYRSAARGSAGQIWISGTYGKLSMGDVVSASEAAIGDLYEVGYTDGAVAFDSEEISYLTADGNNLGQGPAVLYEYGINGFTFYASATDGSDRSWGSVTFGDNTEDEDALSNKVAYSLAAKYEVDNYNVGLGFGKHGDAKEIVLGAEGKFDQFSVKGVYAHYKDRSAVDAFAAITGKNPITNAAGANVTGDYNFKSTIGLSGAYQADALLVKAFWRQDKFTTDVVGLSNEKYNSYGIGADYDLGGGATLAGGIIDTDYLQDTVADLGIKFKF</sequence>
<reference evidence="3 4" key="1">
    <citation type="journal article" date="2014" name="BMC Genomics">
        <title>Architecture and functions of a multipartite genome of the methylotrophic bacterium Paracoccus aminophilus JCM 7686, containing primary and secondary chromids.</title>
        <authorList>
            <person name="Dziewit L."/>
            <person name="Czarnecki J."/>
            <person name="Wibberg D."/>
            <person name="Radlinska M."/>
            <person name="Mrozek P."/>
            <person name="Szymczak M."/>
            <person name="Schluter A."/>
            <person name="Puhler A."/>
            <person name="Bartosik D."/>
        </authorList>
    </citation>
    <scope>NUCLEOTIDE SEQUENCE [LARGE SCALE GENOMIC DNA]</scope>
    <source>
        <strain evidence="3">JCM 7686</strain>
    </source>
</reference>
<gene>
    <name evidence="3" type="ORF">JCM7686_3407</name>
</gene>
<protein>
    <submittedName>
        <fullName evidence="3">Porin</fullName>
    </submittedName>
</protein>
<dbReference type="KEGG" id="pami:JCM7686_3407"/>
<dbReference type="STRING" id="1367847.JCM7686_3407"/>
<accession>S5XYQ2</accession>
<keyword evidence="1" id="KW-0732">Signal</keyword>
<dbReference type="eggNOG" id="COG3203">
    <property type="taxonomic scope" value="Bacteria"/>
</dbReference>
<evidence type="ECO:0000313" key="3">
    <source>
        <dbReference type="EMBL" id="AGT10442.1"/>
    </source>
</evidence>
<dbReference type="EMBL" id="CP006650">
    <property type="protein sequence ID" value="AGT10442.1"/>
    <property type="molecule type" value="Genomic_DNA"/>
</dbReference>
<dbReference type="Proteomes" id="UP000015480">
    <property type="component" value="Chromosome"/>
</dbReference>
<feature type="domain" description="Porin" evidence="2">
    <location>
        <begin position="18"/>
        <end position="338"/>
    </location>
</feature>
<evidence type="ECO:0000256" key="1">
    <source>
        <dbReference type="SAM" id="SignalP"/>
    </source>
</evidence>
<dbReference type="GO" id="GO:0015288">
    <property type="term" value="F:porin activity"/>
    <property type="evidence" value="ECO:0007669"/>
    <property type="project" value="InterPro"/>
</dbReference>
<dbReference type="GO" id="GO:0016020">
    <property type="term" value="C:membrane"/>
    <property type="evidence" value="ECO:0007669"/>
    <property type="project" value="InterPro"/>
</dbReference>